<organism evidence="1 2">
    <name type="scientific">Pleomassaria siparia CBS 279.74</name>
    <dbReference type="NCBI Taxonomy" id="1314801"/>
    <lineage>
        <taxon>Eukaryota</taxon>
        <taxon>Fungi</taxon>
        <taxon>Dikarya</taxon>
        <taxon>Ascomycota</taxon>
        <taxon>Pezizomycotina</taxon>
        <taxon>Dothideomycetes</taxon>
        <taxon>Pleosporomycetidae</taxon>
        <taxon>Pleosporales</taxon>
        <taxon>Pleomassariaceae</taxon>
        <taxon>Pleomassaria</taxon>
    </lineage>
</organism>
<dbReference type="EMBL" id="MU005770">
    <property type="protein sequence ID" value="KAF2709585.1"/>
    <property type="molecule type" value="Genomic_DNA"/>
</dbReference>
<evidence type="ECO:0000313" key="1">
    <source>
        <dbReference type="EMBL" id="KAF2709585.1"/>
    </source>
</evidence>
<name>A0A6G1KAL7_9PLEO</name>
<evidence type="ECO:0000313" key="2">
    <source>
        <dbReference type="Proteomes" id="UP000799428"/>
    </source>
</evidence>
<dbReference type="AlphaFoldDB" id="A0A6G1KAL7"/>
<dbReference type="Proteomes" id="UP000799428">
    <property type="component" value="Unassembled WGS sequence"/>
</dbReference>
<proteinExistence type="predicted"/>
<protein>
    <submittedName>
        <fullName evidence="1">Uncharacterized protein</fullName>
    </submittedName>
</protein>
<reference evidence="1" key="1">
    <citation type="journal article" date="2020" name="Stud. Mycol.">
        <title>101 Dothideomycetes genomes: a test case for predicting lifestyles and emergence of pathogens.</title>
        <authorList>
            <person name="Haridas S."/>
            <person name="Albert R."/>
            <person name="Binder M."/>
            <person name="Bloem J."/>
            <person name="Labutti K."/>
            <person name="Salamov A."/>
            <person name="Andreopoulos B."/>
            <person name="Baker S."/>
            <person name="Barry K."/>
            <person name="Bills G."/>
            <person name="Bluhm B."/>
            <person name="Cannon C."/>
            <person name="Castanera R."/>
            <person name="Culley D."/>
            <person name="Daum C."/>
            <person name="Ezra D."/>
            <person name="Gonzalez J."/>
            <person name="Henrissat B."/>
            <person name="Kuo A."/>
            <person name="Liang C."/>
            <person name="Lipzen A."/>
            <person name="Lutzoni F."/>
            <person name="Magnuson J."/>
            <person name="Mondo S."/>
            <person name="Nolan M."/>
            <person name="Ohm R."/>
            <person name="Pangilinan J."/>
            <person name="Park H.-J."/>
            <person name="Ramirez L."/>
            <person name="Alfaro M."/>
            <person name="Sun H."/>
            <person name="Tritt A."/>
            <person name="Yoshinaga Y."/>
            <person name="Zwiers L.-H."/>
            <person name="Turgeon B."/>
            <person name="Goodwin S."/>
            <person name="Spatafora J."/>
            <person name="Crous P."/>
            <person name="Grigoriev I."/>
        </authorList>
    </citation>
    <scope>NUCLEOTIDE SEQUENCE</scope>
    <source>
        <strain evidence="1">CBS 279.74</strain>
    </source>
</reference>
<gene>
    <name evidence="1" type="ORF">K504DRAFT_467550</name>
</gene>
<sequence length="176" mass="18861">MIRNQCSGDFGHDGTLQSACLHVCNGRRRESCTPYVNENHSHSLGSRCCAVGLLVCGSVAGDVMTERVLNLMLRSTGLDSRNLDRDWNGSLASVFPTLNPNGALKQTSIIIRNHFPPPTFGSKRPKKLPCSVGPVEAVEAVEAVEGSSSSLTDWRSWGGLVGGVQVLKRALSCPLN</sequence>
<accession>A0A6G1KAL7</accession>
<keyword evidence="2" id="KW-1185">Reference proteome</keyword>